<dbReference type="Pfam" id="PF10027">
    <property type="entry name" value="DUF2269"/>
    <property type="match status" value="1"/>
</dbReference>
<proteinExistence type="predicted"/>
<evidence type="ECO:0000313" key="3">
    <source>
        <dbReference type="Proteomes" id="UP000717995"/>
    </source>
</evidence>
<sequence length="149" mass="16116">MDSLQMLNLALIGGTAVLLLGALALAGYLWQGWRSGDAAGVERQVRWVGWGGWALASLSILSLPVSAWWLAHLQPWPLSARWLLGGALLYIPAFCAWLLLAGRLQRLRLAVQGGFGEAVTAPLRATQVLAALTLLLFALLWLLVILKPL</sequence>
<reference evidence="2 3" key="1">
    <citation type="submission" date="2021-02" db="EMBL/GenBank/DDBJ databases">
        <authorList>
            <person name="Lee D.-H."/>
        </authorList>
    </citation>
    <scope>NUCLEOTIDE SEQUENCE [LARGE SCALE GENOMIC DNA]</scope>
    <source>
        <strain evidence="2 3">UL073</strain>
    </source>
</reference>
<keyword evidence="3" id="KW-1185">Reference proteome</keyword>
<dbReference type="EMBL" id="JAFEUP010000005">
    <property type="protein sequence ID" value="MBM7062436.1"/>
    <property type="molecule type" value="Genomic_DNA"/>
</dbReference>
<protein>
    <submittedName>
        <fullName evidence="2">DUF2269 family protein</fullName>
    </submittedName>
</protein>
<feature type="transmembrane region" description="Helical" evidence="1">
    <location>
        <begin position="7"/>
        <end position="30"/>
    </location>
</feature>
<accession>A0ABS2IH89</accession>
<dbReference type="Proteomes" id="UP000717995">
    <property type="component" value="Unassembled WGS sequence"/>
</dbReference>
<gene>
    <name evidence="2" type="ORF">JQX08_17115</name>
</gene>
<evidence type="ECO:0000313" key="2">
    <source>
        <dbReference type="EMBL" id="MBM7062436.1"/>
    </source>
</evidence>
<feature type="transmembrane region" description="Helical" evidence="1">
    <location>
        <begin position="82"/>
        <end position="105"/>
    </location>
</feature>
<name>A0ABS2IH89_9GAMM</name>
<organism evidence="2 3">
    <name type="scientific">Zestomonas insulae</name>
    <dbReference type="NCBI Taxonomy" id="2809017"/>
    <lineage>
        <taxon>Bacteria</taxon>
        <taxon>Pseudomonadati</taxon>
        <taxon>Pseudomonadota</taxon>
        <taxon>Gammaproteobacteria</taxon>
        <taxon>Pseudomonadales</taxon>
        <taxon>Pseudomonadaceae</taxon>
        <taxon>Zestomonas</taxon>
    </lineage>
</organism>
<evidence type="ECO:0000256" key="1">
    <source>
        <dbReference type="SAM" id="Phobius"/>
    </source>
</evidence>
<keyword evidence="1" id="KW-1133">Transmembrane helix</keyword>
<dbReference type="InterPro" id="IPR018729">
    <property type="entry name" value="DUF2269_transmembrane"/>
</dbReference>
<keyword evidence="1" id="KW-0472">Membrane</keyword>
<keyword evidence="1" id="KW-0812">Transmembrane</keyword>
<dbReference type="RefSeq" id="WP_205349622.1">
    <property type="nucleotide sequence ID" value="NZ_JAFEUP010000005.1"/>
</dbReference>
<comment type="caution">
    <text evidence="2">The sequence shown here is derived from an EMBL/GenBank/DDBJ whole genome shotgun (WGS) entry which is preliminary data.</text>
</comment>
<feature type="transmembrane region" description="Helical" evidence="1">
    <location>
        <begin position="125"/>
        <end position="146"/>
    </location>
</feature>
<feature type="transmembrane region" description="Helical" evidence="1">
    <location>
        <begin position="50"/>
        <end position="70"/>
    </location>
</feature>